<evidence type="ECO:0000259" key="4">
    <source>
        <dbReference type="Pfam" id="PF08279"/>
    </source>
</evidence>
<proteinExistence type="predicted"/>
<dbReference type="PANTHER" id="PTHR30185:SF12">
    <property type="entry name" value="TRANSCRIPTIONAL REGULATOR MANR"/>
    <property type="match status" value="1"/>
</dbReference>
<feature type="domain" description="Mga helix-turn-helix" evidence="3">
    <location>
        <begin position="82"/>
        <end position="157"/>
    </location>
</feature>
<evidence type="ECO:0000256" key="1">
    <source>
        <dbReference type="ARBA" id="ARBA00023015"/>
    </source>
</evidence>
<evidence type="ECO:0000259" key="3">
    <source>
        <dbReference type="Pfam" id="PF05043"/>
    </source>
</evidence>
<organism evidence="5 6">
    <name type="scientific">Tetragenococcus halophilus</name>
    <name type="common">Pediococcus halophilus</name>
    <dbReference type="NCBI Taxonomy" id="51669"/>
    <lineage>
        <taxon>Bacteria</taxon>
        <taxon>Bacillati</taxon>
        <taxon>Bacillota</taxon>
        <taxon>Bacilli</taxon>
        <taxon>Lactobacillales</taxon>
        <taxon>Enterococcaceae</taxon>
        <taxon>Tetragenococcus</taxon>
    </lineage>
</organism>
<dbReference type="AlphaFoldDB" id="A0AB35HLL2"/>
<name>A0AB35HLL2_TETHA</name>
<dbReference type="Proteomes" id="UP001057280">
    <property type="component" value="Unassembled WGS sequence"/>
</dbReference>
<dbReference type="EMBL" id="JACACB010000002">
    <property type="protein sequence ID" value="MCO8297045.1"/>
    <property type="molecule type" value="Genomic_DNA"/>
</dbReference>
<accession>A0AB35HLL2</accession>
<dbReference type="Gene3D" id="1.10.10.10">
    <property type="entry name" value="Winged helix-like DNA-binding domain superfamily/Winged helix DNA-binding domain"/>
    <property type="match status" value="2"/>
</dbReference>
<dbReference type="InterPro" id="IPR013196">
    <property type="entry name" value="HTH_11"/>
</dbReference>
<gene>
    <name evidence="5" type="ORF">HXW75_00945</name>
</gene>
<protein>
    <submittedName>
        <fullName evidence="5">HTH domain-containing protein</fullName>
    </submittedName>
</protein>
<comment type="caution">
    <text evidence="5">The sequence shown here is derived from an EMBL/GenBank/DDBJ whole genome shotgun (WGS) entry which is preliminary data.</text>
</comment>
<dbReference type="Pfam" id="PF05043">
    <property type="entry name" value="Mga"/>
    <property type="match status" value="1"/>
</dbReference>
<evidence type="ECO:0000313" key="6">
    <source>
        <dbReference type="Proteomes" id="UP001057280"/>
    </source>
</evidence>
<feature type="non-terminal residue" evidence="5">
    <location>
        <position position="181"/>
    </location>
</feature>
<keyword evidence="1" id="KW-0805">Transcription regulation</keyword>
<keyword evidence="2" id="KW-0804">Transcription</keyword>
<evidence type="ECO:0000313" key="5">
    <source>
        <dbReference type="EMBL" id="MCO8297045.1"/>
    </source>
</evidence>
<feature type="domain" description="Helix-turn-helix type 11" evidence="4">
    <location>
        <begin position="7"/>
        <end position="61"/>
    </location>
</feature>
<dbReference type="RefSeq" id="WP_253209855.1">
    <property type="nucleotide sequence ID" value="NZ_JACABZ010000029.1"/>
</dbReference>
<dbReference type="PANTHER" id="PTHR30185">
    <property type="entry name" value="CRYPTIC BETA-GLUCOSIDE BGL OPERON ANTITERMINATOR"/>
    <property type="match status" value="1"/>
</dbReference>
<evidence type="ECO:0000256" key="2">
    <source>
        <dbReference type="ARBA" id="ARBA00023163"/>
    </source>
</evidence>
<dbReference type="Pfam" id="PF08279">
    <property type="entry name" value="HTH_11"/>
    <property type="match status" value="1"/>
</dbReference>
<dbReference type="SUPFAM" id="SSF46785">
    <property type="entry name" value="Winged helix' DNA-binding domain"/>
    <property type="match status" value="1"/>
</dbReference>
<dbReference type="InterPro" id="IPR007737">
    <property type="entry name" value="Mga_HTH"/>
</dbReference>
<dbReference type="InterPro" id="IPR050661">
    <property type="entry name" value="BglG_antiterminators"/>
</dbReference>
<sequence>MANILSRQKRLVKYLAVAKQPLTAKELAGTLEVSTKTVRNDIQQINLSLDSNKIVSKNGIGFYFKKQLDNDTQLQMENDSPNALYDLLLQLLDHKSCNFYDLADLFFISESTLNRYIKDLNYMLLKDNSSSLPIQRKNNQIFIQGKEEDKRKIFNRFLNQEVEENKLDLEAYSDYFEKSNL</sequence>
<reference evidence="5" key="1">
    <citation type="submission" date="2020-06" db="EMBL/GenBank/DDBJ databases">
        <authorList>
            <person name="Link T."/>
            <person name="Ehrmann M."/>
        </authorList>
    </citation>
    <scope>NUCLEOTIDE SEQUENCE</scope>
    <source>
        <strain evidence="5">TMW 2.2257</strain>
    </source>
</reference>
<dbReference type="InterPro" id="IPR036390">
    <property type="entry name" value="WH_DNA-bd_sf"/>
</dbReference>
<dbReference type="InterPro" id="IPR036388">
    <property type="entry name" value="WH-like_DNA-bd_sf"/>
</dbReference>
<reference evidence="5" key="2">
    <citation type="journal article" date="2021" name="BMC Microbiol.">
        <title>The diversity among the species Tetragenococcus halophilus including new isolates from a lupine seed fermentation.</title>
        <authorList>
            <person name="Link T."/>
            <person name="Vogel R.F."/>
            <person name="Ehrmann M.A."/>
        </authorList>
    </citation>
    <scope>NUCLEOTIDE SEQUENCE</scope>
    <source>
        <strain evidence="5">TMW 2.2257</strain>
    </source>
</reference>